<proteinExistence type="predicted"/>
<comment type="caution">
    <text evidence="1">The sequence shown here is derived from an EMBL/GenBank/DDBJ whole genome shotgun (WGS) entry which is preliminary data.</text>
</comment>
<dbReference type="EMBL" id="ASHX02000001">
    <property type="protein sequence ID" value="OEJ97417.1"/>
    <property type="molecule type" value="Genomic_DNA"/>
</dbReference>
<dbReference type="RefSeq" id="WP_023590035.1">
    <property type="nucleotide sequence ID" value="NZ_ASHX02000001.1"/>
</dbReference>
<keyword evidence="2" id="KW-1185">Reference proteome</keyword>
<dbReference type="AlphaFoldDB" id="A0A1D3DYM0"/>
<protein>
    <submittedName>
        <fullName evidence="1">Uncharacterized protein</fullName>
    </submittedName>
</protein>
<evidence type="ECO:0000313" key="1">
    <source>
        <dbReference type="EMBL" id="OEJ97417.1"/>
    </source>
</evidence>
<name>A0A1D3DYM0_9ACTN</name>
<evidence type="ECO:0000313" key="2">
    <source>
        <dbReference type="Proteomes" id="UP000095329"/>
    </source>
</evidence>
<dbReference type="OrthoDB" id="3382315at2"/>
<sequence>MDQQEKAAHLERWANPHTCLARVPVRVTDVGDTGEREAVFSPPLDQDARDDLDQLIQADPCFILRLDGSAVEVRAEAHGDLGRLRPAAVLER</sequence>
<dbReference type="eggNOG" id="ENOG5031W7D">
    <property type="taxonomic scope" value="Bacteria"/>
</dbReference>
<organism evidence="1 2">
    <name type="scientific">Streptomyces thermolilacinus SPC6</name>
    <dbReference type="NCBI Taxonomy" id="1306406"/>
    <lineage>
        <taxon>Bacteria</taxon>
        <taxon>Bacillati</taxon>
        <taxon>Actinomycetota</taxon>
        <taxon>Actinomycetes</taxon>
        <taxon>Kitasatosporales</taxon>
        <taxon>Streptomycetaceae</taxon>
        <taxon>Streptomyces</taxon>
    </lineage>
</organism>
<accession>A0A1D3DYM0</accession>
<reference evidence="1 2" key="1">
    <citation type="journal article" date="2013" name="Genome Announc.">
        <title>Genome Sequence of Streptomyces violaceusniger Strain SPC6, a Halotolerant Streptomycete That Exhibits Rapid Growth and Development.</title>
        <authorList>
            <person name="Chen X."/>
            <person name="Zhang B."/>
            <person name="Zhang W."/>
            <person name="Wu X."/>
            <person name="Zhang M."/>
            <person name="Chen T."/>
            <person name="Liu G."/>
            <person name="Dyson P."/>
        </authorList>
    </citation>
    <scope>NUCLEOTIDE SEQUENCE [LARGE SCALE GENOMIC DNA]</scope>
    <source>
        <strain evidence="1 2">SPC6</strain>
    </source>
</reference>
<dbReference type="Proteomes" id="UP000095329">
    <property type="component" value="Unassembled WGS sequence"/>
</dbReference>
<gene>
    <name evidence="1" type="ORF">J116_026140</name>
</gene>